<dbReference type="InterPro" id="IPR000160">
    <property type="entry name" value="GGDEF_dom"/>
</dbReference>
<feature type="domain" description="PAS" evidence="2">
    <location>
        <begin position="269"/>
        <end position="339"/>
    </location>
</feature>
<dbReference type="Proteomes" id="UP000460949">
    <property type="component" value="Unassembled WGS sequence"/>
</dbReference>
<dbReference type="SUPFAM" id="SSF141868">
    <property type="entry name" value="EAL domain-like"/>
    <property type="match status" value="1"/>
</dbReference>
<dbReference type="NCBIfam" id="TIGR00254">
    <property type="entry name" value="GGDEF"/>
    <property type="match status" value="1"/>
</dbReference>
<dbReference type="Pfam" id="PF00990">
    <property type="entry name" value="GGDEF"/>
    <property type="match status" value="1"/>
</dbReference>
<evidence type="ECO:0000259" key="2">
    <source>
        <dbReference type="PROSITE" id="PS50112"/>
    </source>
</evidence>
<feature type="transmembrane region" description="Helical" evidence="1">
    <location>
        <begin position="96"/>
        <end position="116"/>
    </location>
</feature>
<dbReference type="InterPro" id="IPR000700">
    <property type="entry name" value="PAS-assoc_C"/>
</dbReference>
<dbReference type="GO" id="GO:0006355">
    <property type="term" value="P:regulation of DNA-templated transcription"/>
    <property type="evidence" value="ECO:0007669"/>
    <property type="project" value="InterPro"/>
</dbReference>
<feature type="domain" description="MHYT" evidence="6">
    <location>
        <begin position="24"/>
        <end position="217"/>
    </location>
</feature>
<feature type="transmembrane region" description="Helical" evidence="1">
    <location>
        <begin position="59"/>
        <end position="84"/>
    </location>
</feature>
<dbReference type="Pfam" id="PF00563">
    <property type="entry name" value="EAL"/>
    <property type="match status" value="1"/>
</dbReference>
<dbReference type="InterPro" id="IPR029787">
    <property type="entry name" value="Nucleotide_cyclase"/>
</dbReference>
<feature type="domain" description="GGDEF" evidence="5">
    <location>
        <begin position="428"/>
        <end position="560"/>
    </location>
</feature>
<dbReference type="PROSITE" id="PS50112">
    <property type="entry name" value="PAS"/>
    <property type="match status" value="1"/>
</dbReference>
<dbReference type="InterPro" id="IPR001633">
    <property type="entry name" value="EAL_dom"/>
</dbReference>
<feature type="transmembrane region" description="Helical" evidence="1">
    <location>
        <begin position="157"/>
        <end position="181"/>
    </location>
</feature>
<feature type="transmembrane region" description="Helical" evidence="1">
    <location>
        <begin position="24"/>
        <end position="47"/>
    </location>
</feature>
<evidence type="ECO:0000259" key="3">
    <source>
        <dbReference type="PROSITE" id="PS50113"/>
    </source>
</evidence>
<feature type="transmembrane region" description="Helical" evidence="1">
    <location>
        <begin position="193"/>
        <end position="214"/>
    </location>
</feature>
<dbReference type="PROSITE" id="PS50113">
    <property type="entry name" value="PAC"/>
    <property type="match status" value="1"/>
</dbReference>
<dbReference type="InterPro" id="IPR035965">
    <property type="entry name" value="PAS-like_dom_sf"/>
</dbReference>
<dbReference type="InterPro" id="IPR013767">
    <property type="entry name" value="PAS_fold"/>
</dbReference>
<proteinExistence type="predicted"/>
<dbReference type="NCBIfam" id="TIGR00229">
    <property type="entry name" value="sensory_box"/>
    <property type="match status" value="1"/>
</dbReference>
<dbReference type="RefSeq" id="WP_160835064.1">
    <property type="nucleotide sequence ID" value="NZ_WMET01000001.1"/>
</dbReference>
<evidence type="ECO:0000259" key="6">
    <source>
        <dbReference type="PROSITE" id="PS50924"/>
    </source>
</evidence>
<dbReference type="PANTHER" id="PTHR44757">
    <property type="entry name" value="DIGUANYLATE CYCLASE DGCP"/>
    <property type="match status" value="1"/>
</dbReference>
<dbReference type="Gene3D" id="3.30.70.270">
    <property type="match status" value="1"/>
</dbReference>
<dbReference type="PROSITE" id="PS50887">
    <property type="entry name" value="GGDEF"/>
    <property type="match status" value="1"/>
</dbReference>
<dbReference type="EMBL" id="WMET01000001">
    <property type="protein sequence ID" value="MYL18607.1"/>
    <property type="molecule type" value="Genomic_DNA"/>
</dbReference>
<evidence type="ECO:0000259" key="5">
    <source>
        <dbReference type="PROSITE" id="PS50887"/>
    </source>
</evidence>
<dbReference type="SUPFAM" id="SSF55785">
    <property type="entry name" value="PYP-like sensor domain (PAS domain)"/>
    <property type="match status" value="1"/>
</dbReference>
<dbReference type="Gene3D" id="3.30.450.20">
    <property type="entry name" value="PAS domain"/>
    <property type="match status" value="1"/>
</dbReference>
<dbReference type="Pfam" id="PF00989">
    <property type="entry name" value="PAS"/>
    <property type="match status" value="1"/>
</dbReference>
<dbReference type="Pfam" id="PF03707">
    <property type="entry name" value="MHYT"/>
    <property type="match status" value="3"/>
</dbReference>
<dbReference type="PROSITE" id="PS50883">
    <property type="entry name" value="EAL"/>
    <property type="match status" value="1"/>
</dbReference>
<feature type="transmembrane region" description="Helical" evidence="1">
    <location>
        <begin position="123"/>
        <end position="142"/>
    </location>
</feature>
<dbReference type="SMART" id="SM00091">
    <property type="entry name" value="PAS"/>
    <property type="match status" value="1"/>
</dbReference>
<feature type="domain" description="PAC" evidence="3">
    <location>
        <begin position="346"/>
        <end position="396"/>
    </location>
</feature>
<evidence type="ECO:0000256" key="1">
    <source>
        <dbReference type="PROSITE-ProRule" id="PRU00244"/>
    </source>
</evidence>
<reference evidence="7 8" key="1">
    <citation type="submission" date="2019-11" db="EMBL/GenBank/DDBJ databases">
        <title>Genome sequences of 17 halophilic strains isolated from different environments.</title>
        <authorList>
            <person name="Furrow R.E."/>
        </authorList>
    </citation>
    <scope>NUCLEOTIDE SEQUENCE [LARGE SCALE GENOMIC DNA]</scope>
    <source>
        <strain evidence="7 8">22511_23_Filter</strain>
    </source>
</reference>
<dbReference type="InterPro" id="IPR043128">
    <property type="entry name" value="Rev_trsase/Diguanyl_cyclase"/>
</dbReference>
<dbReference type="CDD" id="cd00130">
    <property type="entry name" value="PAS"/>
    <property type="match status" value="1"/>
</dbReference>
<dbReference type="InterPro" id="IPR005330">
    <property type="entry name" value="MHYT_dom"/>
</dbReference>
<feature type="transmembrane region" description="Helical" evidence="1">
    <location>
        <begin position="234"/>
        <end position="252"/>
    </location>
</feature>
<evidence type="ECO:0000259" key="4">
    <source>
        <dbReference type="PROSITE" id="PS50883"/>
    </source>
</evidence>
<dbReference type="InterPro" id="IPR000014">
    <property type="entry name" value="PAS"/>
</dbReference>
<organism evidence="7 8">
    <name type="scientific">Halobacillus litoralis</name>
    <dbReference type="NCBI Taxonomy" id="45668"/>
    <lineage>
        <taxon>Bacteria</taxon>
        <taxon>Bacillati</taxon>
        <taxon>Bacillota</taxon>
        <taxon>Bacilli</taxon>
        <taxon>Bacillales</taxon>
        <taxon>Bacillaceae</taxon>
        <taxon>Halobacillus</taxon>
    </lineage>
</organism>
<feature type="domain" description="EAL" evidence="4">
    <location>
        <begin position="569"/>
        <end position="822"/>
    </location>
</feature>
<keyword evidence="1" id="KW-0472">Membrane</keyword>
<dbReference type="PROSITE" id="PS50924">
    <property type="entry name" value="MHYT"/>
    <property type="match status" value="1"/>
</dbReference>
<dbReference type="CDD" id="cd01949">
    <property type="entry name" value="GGDEF"/>
    <property type="match status" value="1"/>
</dbReference>
<protein>
    <submittedName>
        <fullName evidence="7">EAL domain-containing protein</fullName>
    </submittedName>
</protein>
<evidence type="ECO:0000313" key="7">
    <source>
        <dbReference type="EMBL" id="MYL18607.1"/>
    </source>
</evidence>
<evidence type="ECO:0000313" key="8">
    <source>
        <dbReference type="Proteomes" id="UP000460949"/>
    </source>
</evidence>
<dbReference type="PANTHER" id="PTHR44757:SF2">
    <property type="entry name" value="BIOFILM ARCHITECTURE MAINTENANCE PROTEIN MBAA"/>
    <property type="match status" value="1"/>
</dbReference>
<keyword evidence="1" id="KW-0812">Transmembrane</keyword>
<dbReference type="Gene3D" id="3.20.20.450">
    <property type="entry name" value="EAL domain"/>
    <property type="match status" value="1"/>
</dbReference>
<dbReference type="SUPFAM" id="SSF55073">
    <property type="entry name" value="Nucleotide cyclase"/>
    <property type="match status" value="1"/>
</dbReference>
<sequence>MDGRYKEEDEKKRGKRHLEMTGSYHTWLVILSIVVAVAASFASLTIVERLKKAAGPAKWKWVSAGALTLGGGIWAMHFVAMLAYDIGMPVRYDAWLLTWSILSSAGASFLAFYLMSRGLKKRIDAAVGSIFIGVGILSMHFVGMEAMVMEAGTRYDVLLVSASAVIAFASSFTALIVLKGFMNHPRRLQRFKIGASFVLGAGISGMHYTGMASASFYPVETAAPTDPFIDPIPLGYLVTVGVFLLMGWFVLLNRYDSKVEEHSSHMLFMDNLYQSIVESANDAVITMNQDGKILAWNQAAVNTFGFTHKEAVGQLITIVIPPSFYETYPEGAAISLKKGAARVLGQTMEMEGMHASGRVFPVELSLSSTANDEQTYYTGIIRDITDRVQQQERINELVYKDELTHLPNRRMLNNHMENVLMQARKNDEEAGVLFLDLDRFKQINDVYGHKTGDALLKLVTGRLQACTGPHDFTARQSGDEFILVLRETSSYKAGMAASQLLDALREPFMIDDVELFVTPSIGISLYPQDGQEAEELIKFADTAMYQAKQEGGNQYQFFTMEINETISRKMTLETGLRKAAALGEIEIYYQPQVVIGTGDVKSFEALVRWNHRELGVVSPLDFIPLAEETKLIIPLGKWILHKACTQFKAWLDEGHDLCHISVNISAVQFDDPGFVDSVKQVLNETGLEPRYLDLELTESVVQNPQTAIPFMHELKAMGIKISLDDFGTGYSSLNYLKDFPLDTLKIDKSFIQTIHQSPKDMAVVDTIIHMALNLNLNVIAEGVETPSQLDYLVSRKCHQYQGYLCSAPVPHDQISTRFFQPVKGAPRI</sequence>
<accession>A0A845DX13</accession>
<keyword evidence="1" id="KW-1133">Transmembrane helix</keyword>
<dbReference type="AlphaFoldDB" id="A0A845DX13"/>
<dbReference type="FunFam" id="3.20.20.450:FF:000001">
    <property type="entry name" value="Cyclic di-GMP phosphodiesterase yahA"/>
    <property type="match status" value="1"/>
</dbReference>
<dbReference type="SMART" id="SM00086">
    <property type="entry name" value="PAC"/>
    <property type="match status" value="1"/>
</dbReference>
<dbReference type="FunFam" id="3.30.70.270:FF:000001">
    <property type="entry name" value="Diguanylate cyclase domain protein"/>
    <property type="match status" value="1"/>
</dbReference>
<dbReference type="InterPro" id="IPR001610">
    <property type="entry name" value="PAC"/>
</dbReference>
<dbReference type="InterPro" id="IPR052155">
    <property type="entry name" value="Biofilm_reg_signaling"/>
</dbReference>
<dbReference type="GO" id="GO:0016020">
    <property type="term" value="C:membrane"/>
    <property type="evidence" value="ECO:0007669"/>
    <property type="project" value="UniProtKB-UniRule"/>
</dbReference>
<name>A0A845DX13_9BACI</name>
<comment type="caution">
    <text evidence="7">The sequence shown here is derived from an EMBL/GenBank/DDBJ whole genome shotgun (WGS) entry which is preliminary data.</text>
</comment>
<dbReference type="SMART" id="SM00267">
    <property type="entry name" value="GGDEF"/>
    <property type="match status" value="1"/>
</dbReference>
<dbReference type="CDD" id="cd01948">
    <property type="entry name" value="EAL"/>
    <property type="match status" value="1"/>
</dbReference>
<dbReference type="SMART" id="SM00052">
    <property type="entry name" value="EAL"/>
    <property type="match status" value="1"/>
</dbReference>
<dbReference type="InterPro" id="IPR035919">
    <property type="entry name" value="EAL_sf"/>
</dbReference>
<gene>
    <name evidence="7" type="ORF">GLW04_01825</name>
</gene>